<evidence type="ECO:0000256" key="5">
    <source>
        <dbReference type="ARBA" id="ARBA00023315"/>
    </source>
</evidence>
<keyword evidence="2" id="KW-0444">Lipid biosynthesis</keyword>
<dbReference type="EMBL" id="VJNA01000015">
    <property type="protein sequence ID" value="TSE24717.1"/>
    <property type="molecule type" value="Genomic_DNA"/>
</dbReference>
<dbReference type="SMART" id="SM00563">
    <property type="entry name" value="PlsC"/>
    <property type="match status" value="1"/>
</dbReference>
<evidence type="ECO:0000256" key="4">
    <source>
        <dbReference type="ARBA" id="ARBA00023098"/>
    </source>
</evidence>
<accession>A0A554WMC2</accession>
<dbReference type="PANTHER" id="PTHR10434:SF64">
    <property type="entry name" value="1-ACYL-SN-GLYCEROL-3-PHOSPHATE ACYLTRANSFERASE-RELATED"/>
    <property type="match status" value="1"/>
</dbReference>
<sequence length="292" mass="32061">MAMTTLTPPAPHEHDADAAQPPDCSRRSAARHPYPLRAGAASWMRTLRLGTHVLRGVASTQWGWTRLPELQRDQRTQAWAQHMLGEVGIQVEVRGTPPADGTGACIVANHISWLDIPALLSVLPCRFVAKDEVARWPLVGTLARRAATLFVQRGHALALRQLHTALCDRLRAGAPVAIFPEGTTTDGSHVRPFFAALLQPAIDTATPVYPVALRYRRSDGLPSPNAWAYHGDMTLWQSIRRVCRQPAGVVEMQWLPPIEPAHVSRQALARRAHAAIVGALTRAQEAPVRCTY</sequence>
<dbReference type="GO" id="GO:0003841">
    <property type="term" value="F:1-acylglycerol-3-phosphate O-acyltransferase activity"/>
    <property type="evidence" value="ECO:0007669"/>
    <property type="project" value="TreeGrafter"/>
</dbReference>
<dbReference type="SUPFAM" id="SSF69593">
    <property type="entry name" value="Glycerol-3-phosphate (1)-acyltransferase"/>
    <property type="match status" value="1"/>
</dbReference>
<keyword evidence="5 8" id="KW-0012">Acyltransferase</keyword>
<evidence type="ECO:0000256" key="3">
    <source>
        <dbReference type="ARBA" id="ARBA00022679"/>
    </source>
</evidence>
<evidence type="ECO:0000256" key="6">
    <source>
        <dbReference type="SAM" id="MobiDB-lite"/>
    </source>
</evidence>
<dbReference type="GO" id="GO:0006654">
    <property type="term" value="P:phosphatidic acid biosynthetic process"/>
    <property type="evidence" value="ECO:0007669"/>
    <property type="project" value="TreeGrafter"/>
</dbReference>
<evidence type="ECO:0000259" key="7">
    <source>
        <dbReference type="SMART" id="SM00563"/>
    </source>
</evidence>
<comment type="caution">
    <text evidence="8">The sequence shown here is derived from an EMBL/GenBank/DDBJ whole genome shotgun (WGS) entry which is preliminary data.</text>
</comment>
<protein>
    <submittedName>
        <fullName evidence="8">1-acylglycerol-3-phosphate O-acyltransferase</fullName>
    </submittedName>
</protein>
<evidence type="ECO:0000313" key="9">
    <source>
        <dbReference type="Proteomes" id="UP000318554"/>
    </source>
</evidence>
<organism evidence="8 9">
    <name type="scientific">Tepidimonas aquatica</name>
    <dbReference type="NCBI Taxonomy" id="247482"/>
    <lineage>
        <taxon>Bacteria</taxon>
        <taxon>Pseudomonadati</taxon>
        <taxon>Pseudomonadota</taxon>
        <taxon>Betaproteobacteria</taxon>
        <taxon>Burkholderiales</taxon>
        <taxon>Tepidimonas</taxon>
    </lineage>
</organism>
<dbReference type="CDD" id="cd07989">
    <property type="entry name" value="LPLAT_AGPAT-like"/>
    <property type="match status" value="1"/>
</dbReference>
<dbReference type="PANTHER" id="PTHR10434">
    <property type="entry name" value="1-ACYL-SN-GLYCEROL-3-PHOSPHATE ACYLTRANSFERASE"/>
    <property type="match status" value="1"/>
</dbReference>
<dbReference type="AlphaFoldDB" id="A0A554WMC2"/>
<keyword evidence="9" id="KW-1185">Reference proteome</keyword>
<dbReference type="InterPro" id="IPR002123">
    <property type="entry name" value="Plipid/glycerol_acylTrfase"/>
</dbReference>
<evidence type="ECO:0000313" key="8">
    <source>
        <dbReference type="EMBL" id="TSE24717.1"/>
    </source>
</evidence>
<dbReference type="Pfam" id="PF01553">
    <property type="entry name" value="Acyltransferase"/>
    <property type="match status" value="1"/>
</dbReference>
<gene>
    <name evidence="8" type="ORF">Taqua_01425</name>
</gene>
<feature type="domain" description="Phospholipid/glycerol acyltransferase" evidence="7">
    <location>
        <begin position="104"/>
        <end position="216"/>
    </location>
</feature>
<evidence type="ECO:0000256" key="1">
    <source>
        <dbReference type="ARBA" id="ARBA00005189"/>
    </source>
</evidence>
<dbReference type="OrthoDB" id="9806880at2"/>
<feature type="region of interest" description="Disordered" evidence="6">
    <location>
        <begin position="1"/>
        <end position="31"/>
    </location>
</feature>
<proteinExistence type="predicted"/>
<keyword evidence="3 8" id="KW-0808">Transferase</keyword>
<name>A0A554WMC2_9BURK</name>
<reference evidence="8 9" key="1">
    <citation type="submission" date="2019-07" db="EMBL/GenBank/DDBJ databases">
        <title>Tepidimonas aquatica CLN-1 draft genome.</title>
        <authorList>
            <person name="Da Costa M.S."/>
            <person name="Froufe H.J.C."/>
            <person name="Egas C."/>
            <person name="Albuquerque L."/>
        </authorList>
    </citation>
    <scope>NUCLEOTIDE SEQUENCE [LARGE SCALE GENOMIC DNA]</scope>
    <source>
        <strain evidence="8 9">CLN-1</strain>
    </source>
</reference>
<dbReference type="Proteomes" id="UP000318554">
    <property type="component" value="Unassembled WGS sequence"/>
</dbReference>
<comment type="pathway">
    <text evidence="1">Lipid metabolism.</text>
</comment>
<keyword evidence="4" id="KW-0443">Lipid metabolism</keyword>
<evidence type="ECO:0000256" key="2">
    <source>
        <dbReference type="ARBA" id="ARBA00022516"/>
    </source>
</evidence>